<dbReference type="InterPro" id="IPR019821">
    <property type="entry name" value="Kinesin_motor_CS"/>
</dbReference>
<dbReference type="STRING" id="1047168.A0A0F4GIV8"/>
<dbReference type="PRINTS" id="PR00380">
    <property type="entry name" value="KINESINHEAVY"/>
</dbReference>
<dbReference type="Proteomes" id="UP000033647">
    <property type="component" value="Unassembled WGS sequence"/>
</dbReference>
<gene>
    <name evidence="11" type="ORF">TI39_contig531g00024</name>
</gene>
<evidence type="ECO:0000313" key="11">
    <source>
        <dbReference type="EMBL" id="KJX97203.1"/>
    </source>
</evidence>
<name>A0A0F4GIV8_9PEZI</name>
<dbReference type="SUPFAM" id="SSF52540">
    <property type="entry name" value="P-loop containing nucleoside triphosphate hydrolases"/>
    <property type="match status" value="1"/>
</dbReference>
<evidence type="ECO:0000256" key="9">
    <source>
        <dbReference type="SAM" id="MobiDB-lite"/>
    </source>
</evidence>
<feature type="binding site" evidence="6">
    <location>
        <begin position="562"/>
        <end position="569"/>
    </location>
    <ligand>
        <name>ATP</name>
        <dbReference type="ChEBI" id="CHEBI:30616"/>
    </ligand>
</feature>
<evidence type="ECO:0000256" key="5">
    <source>
        <dbReference type="ARBA" id="ARBA00023175"/>
    </source>
</evidence>
<accession>A0A0F4GIV8</accession>
<comment type="caution">
    <text evidence="11">The sequence shown here is derived from an EMBL/GenBank/DDBJ whole genome shotgun (WGS) entry which is preliminary data.</text>
</comment>
<dbReference type="GO" id="GO:0008017">
    <property type="term" value="F:microtubule binding"/>
    <property type="evidence" value="ECO:0007669"/>
    <property type="project" value="InterPro"/>
</dbReference>
<dbReference type="GO" id="GO:0005524">
    <property type="term" value="F:ATP binding"/>
    <property type="evidence" value="ECO:0007669"/>
    <property type="project" value="UniProtKB-UniRule"/>
</dbReference>
<dbReference type="EMBL" id="LAFY01000523">
    <property type="protein sequence ID" value="KJX97203.1"/>
    <property type="molecule type" value="Genomic_DNA"/>
</dbReference>
<dbReference type="SMART" id="SM00129">
    <property type="entry name" value="KISc"/>
    <property type="match status" value="1"/>
</dbReference>
<dbReference type="PANTHER" id="PTHR47972:SF45">
    <property type="entry name" value="PROTEIN CLARET SEGREGATIONAL"/>
    <property type="match status" value="1"/>
</dbReference>
<dbReference type="OrthoDB" id="3176171at2759"/>
<feature type="compositionally biased region" description="Polar residues" evidence="9">
    <location>
        <begin position="29"/>
        <end position="44"/>
    </location>
</feature>
<dbReference type="Gene3D" id="3.40.850.10">
    <property type="entry name" value="Kinesin motor domain"/>
    <property type="match status" value="1"/>
</dbReference>
<feature type="region of interest" description="Disordered" evidence="9">
    <location>
        <begin position="280"/>
        <end position="301"/>
    </location>
</feature>
<feature type="domain" description="Kinesin motor" evidence="10">
    <location>
        <begin position="469"/>
        <end position="853"/>
    </location>
</feature>
<keyword evidence="5 6" id="KW-0505">Motor protein</keyword>
<keyword evidence="2 7" id="KW-0493">Microtubule</keyword>
<dbReference type="GO" id="GO:0005874">
    <property type="term" value="C:microtubule"/>
    <property type="evidence" value="ECO:0007669"/>
    <property type="project" value="UniProtKB-KW"/>
</dbReference>
<dbReference type="PROSITE" id="PS00411">
    <property type="entry name" value="KINESIN_MOTOR_1"/>
    <property type="match status" value="1"/>
</dbReference>
<dbReference type="InterPro" id="IPR001752">
    <property type="entry name" value="Kinesin_motor_dom"/>
</dbReference>
<evidence type="ECO:0000256" key="8">
    <source>
        <dbReference type="SAM" id="Coils"/>
    </source>
</evidence>
<dbReference type="InterPro" id="IPR031852">
    <property type="entry name" value="Vik1/Cik1_MT-bd"/>
</dbReference>
<evidence type="ECO:0000256" key="6">
    <source>
        <dbReference type="PROSITE-ProRule" id="PRU00283"/>
    </source>
</evidence>
<feature type="region of interest" description="Disordered" evidence="9">
    <location>
        <begin position="1"/>
        <end position="177"/>
    </location>
</feature>
<dbReference type="PANTHER" id="PTHR47972">
    <property type="entry name" value="KINESIN-LIKE PROTEIN KLP-3"/>
    <property type="match status" value="1"/>
</dbReference>
<dbReference type="GO" id="GO:0007018">
    <property type="term" value="P:microtubule-based movement"/>
    <property type="evidence" value="ECO:0007669"/>
    <property type="project" value="InterPro"/>
</dbReference>
<dbReference type="Gene3D" id="1.20.5.1700">
    <property type="match status" value="1"/>
</dbReference>
<comment type="similarity">
    <text evidence="1">Belongs to the TRAFAC class myosin-kinesin ATPase superfamily. Kinesin family. KIN-14 subfamily.</text>
</comment>
<keyword evidence="4 6" id="KW-0067">ATP-binding</keyword>
<evidence type="ECO:0000256" key="7">
    <source>
        <dbReference type="RuleBase" id="RU000394"/>
    </source>
</evidence>
<protein>
    <recommendedName>
        <fullName evidence="7">Kinesin-like protein</fullName>
    </recommendedName>
</protein>
<dbReference type="InterPro" id="IPR036961">
    <property type="entry name" value="Kinesin_motor_dom_sf"/>
</dbReference>
<evidence type="ECO:0000256" key="4">
    <source>
        <dbReference type="ARBA" id="ARBA00022840"/>
    </source>
</evidence>
<evidence type="ECO:0000256" key="2">
    <source>
        <dbReference type="ARBA" id="ARBA00022701"/>
    </source>
</evidence>
<evidence type="ECO:0000256" key="3">
    <source>
        <dbReference type="ARBA" id="ARBA00022741"/>
    </source>
</evidence>
<feature type="compositionally biased region" description="Polar residues" evidence="9">
    <location>
        <begin position="85"/>
        <end position="124"/>
    </location>
</feature>
<evidence type="ECO:0000259" key="10">
    <source>
        <dbReference type="PROSITE" id="PS50067"/>
    </source>
</evidence>
<dbReference type="Pfam" id="PF00225">
    <property type="entry name" value="Kinesin"/>
    <property type="match status" value="1"/>
</dbReference>
<dbReference type="AlphaFoldDB" id="A0A0F4GIV8"/>
<sequence length="861" mass="95185">MDRPHSQMENVRPSGLKPPSKLPALAGSRTLQETTSSDLNTRSAGNMAPPTSYVNGIYKHKITGLPEPPTKQRKTLAERAGEPVTAQSRLKTFSNSTAGFGTRPATSHNSYRTTSNASNTTSIGSIRGAFKQVNGLRETAPSRPASVANIPTSDNDQESDSEGGSSGKRKAWDTKGRLDDMEVVFQRMEAQMQSKFDGQAQAKSALEESLALYKTRVQELTEENRELNSQKRTIASDLERARNELHTTSTDLRQVRRDQEREMVDLERKHERELADIQARREKEEQRIEREREKESDRFTKEMEEAQKAWERKKDSETADLTSQHWDEMEAMRVDHDRALSRLQKEIDGLQQAGQSRASESATEVQTMRDTIASLQSQLDASNSTTNSLRNRIAVYEAKITTLEEEKNALVSKTHFLEGNQEAQSHEFTTMREKLQEAVAQKDATLDTLRKEEVLRRKLNAMILELRGNIRVFVRTRPLLNGEDDPAKVEYVDEDSLDGCKEMVVHAPTKKSATGKVINEKDKYGFDRVFTPGTSNDLVFQECQDLIQSVVDGYNVSILSYGQTGSGKTYGMSGPGGIIPSSIGLLLAEMARLKEKGWEYAVEASFVEVYNETLNDLLGDAKTWDDEDELAASVRGKKKEKHEIHHDTATGKTSVSNLTSVTLWPPPTSEADWPPAAPVEGDDPTNDLAPAAYTEKAVNNLLDTAAKNRRVAATKANERSSRSHSIFMLTLKGSCAATNESSEGVLNLVDLAGSERLKQSGAEGSRMKETQAINKSLSSLGDVIMALGNKGGNADAHVPYRNSKLTYLLQSSLGGTTAGKSSRTLMLLHLSPLQSHWQETKSSLGFGSKVHGTHIGTAKKR</sequence>
<feature type="coiled-coil region" evidence="8">
    <location>
        <begin position="386"/>
        <end position="452"/>
    </location>
</feature>
<keyword evidence="3 6" id="KW-0547">Nucleotide-binding</keyword>
<dbReference type="GO" id="GO:0003777">
    <property type="term" value="F:microtubule motor activity"/>
    <property type="evidence" value="ECO:0007669"/>
    <property type="project" value="InterPro"/>
</dbReference>
<keyword evidence="8" id="KW-0175">Coiled coil</keyword>
<evidence type="ECO:0000313" key="12">
    <source>
        <dbReference type="Proteomes" id="UP000033647"/>
    </source>
</evidence>
<dbReference type="Pfam" id="PF16796">
    <property type="entry name" value="Microtub_bd"/>
    <property type="match status" value="1"/>
</dbReference>
<keyword evidence="12" id="KW-1185">Reference proteome</keyword>
<organism evidence="11 12">
    <name type="scientific">Zymoseptoria brevis</name>
    <dbReference type="NCBI Taxonomy" id="1047168"/>
    <lineage>
        <taxon>Eukaryota</taxon>
        <taxon>Fungi</taxon>
        <taxon>Dikarya</taxon>
        <taxon>Ascomycota</taxon>
        <taxon>Pezizomycotina</taxon>
        <taxon>Dothideomycetes</taxon>
        <taxon>Dothideomycetidae</taxon>
        <taxon>Mycosphaerellales</taxon>
        <taxon>Mycosphaerellaceae</taxon>
        <taxon>Zymoseptoria</taxon>
    </lineage>
</organism>
<dbReference type="InterPro" id="IPR027417">
    <property type="entry name" value="P-loop_NTPase"/>
</dbReference>
<dbReference type="InterPro" id="IPR027640">
    <property type="entry name" value="Kinesin-like_fam"/>
</dbReference>
<dbReference type="PROSITE" id="PS50067">
    <property type="entry name" value="KINESIN_MOTOR_2"/>
    <property type="match status" value="1"/>
</dbReference>
<reference evidence="11 12" key="1">
    <citation type="submission" date="2015-03" db="EMBL/GenBank/DDBJ databases">
        <title>RNA-seq based gene annotation and comparative genomics of four Zymoseptoria species reveal species-specific pathogenicity related genes and transposable element activity.</title>
        <authorList>
            <person name="Grandaubert J."/>
            <person name="Bhattacharyya A."/>
            <person name="Stukenbrock E.H."/>
        </authorList>
    </citation>
    <scope>NUCLEOTIDE SEQUENCE [LARGE SCALE GENOMIC DNA]</scope>
    <source>
        <strain evidence="11 12">Zb18110</strain>
    </source>
</reference>
<evidence type="ECO:0000256" key="1">
    <source>
        <dbReference type="ARBA" id="ARBA00010899"/>
    </source>
</evidence>
<proteinExistence type="inferred from homology"/>